<keyword evidence="2" id="KW-1185">Reference proteome</keyword>
<sequence length="113" mass="12830">MQPIKYEGGKMSNIEERKTRNGKLNDENESLQLTSVEAAKASVICFEIDRMYRPYTIAIAATGGTMPKPTIPSLGDTRDITERRKRVECCISDKRSVERIYTTIIECRRLTGL</sequence>
<accession>A0A915HU56</accession>
<organism evidence="2 3">
    <name type="scientific">Romanomermis culicivorax</name>
    <name type="common">Nematode worm</name>
    <dbReference type="NCBI Taxonomy" id="13658"/>
    <lineage>
        <taxon>Eukaryota</taxon>
        <taxon>Metazoa</taxon>
        <taxon>Ecdysozoa</taxon>
        <taxon>Nematoda</taxon>
        <taxon>Enoplea</taxon>
        <taxon>Dorylaimia</taxon>
        <taxon>Mermithida</taxon>
        <taxon>Mermithoidea</taxon>
        <taxon>Mermithidae</taxon>
        <taxon>Romanomermis</taxon>
    </lineage>
</organism>
<evidence type="ECO:0000256" key="1">
    <source>
        <dbReference type="SAM" id="MobiDB-lite"/>
    </source>
</evidence>
<feature type="region of interest" description="Disordered" evidence="1">
    <location>
        <begin position="1"/>
        <end position="26"/>
    </location>
</feature>
<name>A0A915HU56_ROMCU</name>
<evidence type="ECO:0000313" key="3">
    <source>
        <dbReference type="WBParaSite" id="nRc.2.0.1.t04915-RA"/>
    </source>
</evidence>
<evidence type="ECO:0000313" key="2">
    <source>
        <dbReference type="Proteomes" id="UP000887565"/>
    </source>
</evidence>
<protein>
    <submittedName>
        <fullName evidence="3">Uncharacterized protein</fullName>
    </submittedName>
</protein>
<dbReference type="WBParaSite" id="nRc.2.0.1.t04915-RA">
    <property type="protein sequence ID" value="nRc.2.0.1.t04915-RA"/>
    <property type="gene ID" value="nRc.2.0.1.g04915"/>
</dbReference>
<proteinExistence type="predicted"/>
<feature type="compositionally biased region" description="Basic and acidic residues" evidence="1">
    <location>
        <begin position="13"/>
        <end position="26"/>
    </location>
</feature>
<dbReference type="AlphaFoldDB" id="A0A915HU56"/>
<reference evidence="3" key="1">
    <citation type="submission" date="2022-11" db="UniProtKB">
        <authorList>
            <consortium name="WormBaseParasite"/>
        </authorList>
    </citation>
    <scope>IDENTIFICATION</scope>
</reference>
<dbReference type="Proteomes" id="UP000887565">
    <property type="component" value="Unplaced"/>
</dbReference>